<reference evidence="1 2" key="1">
    <citation type="submission" date="2024-09" db="EMBL/GenBank/DDBJ databases">
        <authorList>
            <person name="Sun Q."/>
            <person name="Mori K."/>
        </authorList>
    </citation>
    <scope>NUCLEOTIDE SEQUENCE [LARGE SCALE GENOMIC DNA]</scope>
    <source>
        <strain evidence="1 2">CCM 8543</strain>
    </source>
</reference>
<dbReference type="Proteomes" id="UP001589755">
    <property type="component" value="Unassembled WGS sequence"/>
</dbReference>
<name>A0ABV6DAX5_9HYPH</name>
<dbReference type="EMBL" id="JBHLXD010000029">
    <property type="protein sequence ID" value="MFC0209782.1"/>
    <property type="molecule type" value="Genomic_DNA"/>
</dbReference>
<evidence type="ECO:0000313" key="2">
    <source>
        <dbReference type="Proteomes" id="UP001589755"/>
    </source>
</evidence>
<dbReference type="InterPro" id="IPR046592">
    <property type="entry name" value="DUF6650"/>
</dbReference>
<keyword evidence="2" id="KW-1185">Reference proteome</keyword>
<organism evidence="1 2">
    <name type="scientific">Chelativorans intermedius</name>
    <dbReference type="NCBI Taxonomy" id="515947"/>
    <lineage>
        <taxon>Bacteria</taxon>
        <taxon>Pseudomonadati</taxon>
        <taxon>Pseudomonadota</taxon>
        <taxon>Alphaproteobacteria</taxon>
        <taxon>Hyphomicrobiales</taxon>
        <taxon>Phyllobacteriaceae</taxon>
        <taxon>Chelativorans</taxon>
    </lineage>
</organism>
<evidence type="ECO:0000313" key="1">
    <source>
        <dbReference type="EMBL" id="MFC0209782.1"/>
    </source>
</evidence>
<protein>
    <submittedName>
        <fullName evidence="1">DUF6650 family protein</fullName>
    </submittedName>
</protein>
<gene>
    <name evidence="1" type="ORF">ACFFJ2_15365</name>
</gene>
<sequence>MSKSGDITKKGKIAAKSLAHRLTGFSLPFFGVQWTPPADEREIIRGLLTALEDRRVLFVPYHLEVVSQVTASVLQMRELLTQTLQALPETARAAGSVRAMRAACRKFLEEPHPDFRNLPPLYGRGRFGDEEGSPPFFVALGELRATFGTHVAALAYQYGIDIEGELASILPSADDAS</sequence>
<proteinExistence type="predicted"/>
<comment type="caution">
    <text evidence="1">The sequence shown here is derived from an EMBL/GenBank/DDBJ whole genome shotgun (WGS) entry which is preliminary data.</text>
</comment>
<accession>A0ABV6DAX5</accession>
<dbReference type="Pfam" id="PF20355">
    <property type="entry name" value="DUF6650"/>
    <property type="match status" value="1"/>
</dbReference>